<keyword evidence="2" id="KW-1185">Reference proteome</keyword>
<proteinExistence type="predicted"/>
<evidence type="ECO:0000313" key="1">
    <source>
        <dbReference type="EMBL" id="GGG78278.1"/>
    </source>
</evidence>
<dbReference type="InterPro" id="IPR049249">
    <property type="entry name" value="DUF6882"/>
</dbReference>
<dbReference type="Pfam" id="PF21813">
    <property type="entry name" value="DUF6882"/>
    <property type="match status" value="1"/>
</dbReference>
<dbReference type="RefSeq" id="WP_188790962.1">
    <property type="nucleotide sequence ID" value="NZ_BMJV01000006.1"/>
</dbReference>
<dbReference type="AlphaFoldDB" id="A0A8J2ZL77"/>
<evidence type="ECO:0000313" key="2">
    <source>
        <dbReference type="Proteomes" id="UP000617145"/>
    </source>
</evidence>
<reference evidence="1" key="1">
    <citation type="journal article" date="2014" name="Int. J. Syst. Evol. Microbiol.">
        <title>Complete genome sequence of Corynebacterium casei LMG S-19264T (=DSM 44701T), isolated from a smear-ripened cheese.</title>
        <authorList>
            <consortium name="US DOE Joint Genome Institute (JGI-PGF)"/>
            <person name="Walter F."/>
            <person name="Albersmeier A."/>
            <person name="Kalinowski J."/>
            <person name="Ruckert C."/>
        </authorList>
    </citation>
    <scope>NUCLEOTIDE SEQUENCE</scope>
    <source>
        <strain evidence="1">CGMCC 1.15762</strain>
    </source>
</reference>
<dbReference type="EMBL" id="BMJV01000006">
    <property type="protein sequence ID" value="GGG78278.1"/>
    <property type="molecule type" value="Genomic_DNA"/>
</dbReference>
<name>A0A8J2ZL77_9RHOB</name>
<dbReference type="Proteomes" id="UP000617145">
    <property type="component" value="Unassembled WGS sequence"/>
</dbReference>
<accession>A0A8J2ZL77</accession>
<protein>
    <submittedName>
        <fullName evidence="1">Uncharacterized protein</fullName>
    </submittedName>
</protein>
<reference evidence="1" key="2">
    <citation type="submission" date="2020-09" db="EMBL/GenBank/DDBJ databases">
        <authorList>
            <person name="Sun Q."/>
            <person name="Zhou Y."/>
        </authorList>
    </citation>
    <scope>NUCLEOTIDE SEQUENCE</scope>
    <source>
        <strain evidence="1">CGMCC 1.15762</strain>
    </source>
</reference>
<sequence length="195" mass="22050">MAQFSKIQIHKRDATAGRYCGEGIWGWCRESCSAFELPKGEGFMALTRRIAAEFDATLPELYDLYHLSDQEGTWEVFPEQGLFKVTTGTGRSWYAPYGLVASWNRETHSWLWGWGIPANHRVPPAVLTVPRRLRETGAIRGWRALTEPALLVNQHEAWQLTQLAADASDMPLVYRAQVNAVNLHFFAIGTPSWSS</sequence>
<gene>
    <name evidence="1" type="ORF">GCM10011415_29070</name>
</gene>
<comment type="caution">
    <text evidence="1">The sequence shown here is derived from an EMBL/GenBank/DDBJ whole genome shotgun (WGS) entry which is preliminary data.</text>
</comment>
<organism evidence="1 2">
    <name type="scientific">Salipiger pallidus</name>
    <dbReference type="NCBI Taxonomy" id="1775170"/>
    <lineage>
        <taxon>Bacteria</taxon>
        <taxon>Pseudomonadati</taxon>
        <taxon>Pseudomonadota</taxon>
        <taxon>Alphaproteobacteria</taxon>
        <taxon>Rhodobacterales</taxon>
        <taxon>Roseobacteraceae</taxon>
        <taxon>Salipiger</taxon>
    </lineage>
</organism>